<dbReference type="NCBIfam" id="NF040521">
    <property type="entry name" value="C45_proenzyme"/>
    <property type="match status" value="1"/>
</dbReference>
<dbReference type="AlphaFoldDB" id="A0A4P9C6P1"/>
<dbReference type="InterPro" id="IPR047794">
    <property type="entry name" value="C45_proenzyme-like"/>
</dbReference>
<dbReference type="Pfam" id="PF03417">
    <property type="entry name" value="AAT"/>
    <property type="match status" value="1"/>
</dbReference>
<dbReference type="KEGG" id="emt:CPZ25_007455"/>
<sequence>MNFPYIEIEGNPYEIGFQEGENFKQQIQGSIDCYKAMFMDYSNLSWDRAKELSRQFIPVITEYNPDYIEEMQGISDGSGFDFEDILALNCRSELVFVGKEFDKVDGGCTSIGISRDAGISSNAFLAHNWDWKTSQRSSMVMMKITQKNGKPTIFMVTEAGIIGKTGFNSAGICLYLNALSTDQAPAGLPLHMAMRGILDCKTIAEAIGTATRMPLGCCASFMIGHKNGECIALEIENEDFDVLYPKDGILVHTNHFISPRLPIVPRKDTCKYKLPDSFIRLGRVEKIIRKKEKYITPEDIMVALRDHVEYPTSICRHNDPQTEPGLQMGTVFSMIANLTTGDIYFCKGNPCENEYEMYRIDLV</sequence>
<reference evidence="2 3" key="1">
    <citation type="submission" date="2018-05" db="EMBL/GenBank/DDBJ databases">
        <title>Genome comparison of Eubacterium sp.</title>
        <authorList>
            <person name="Feng Y."/>
            <person name="Sanchez-Andrea I."/>
            <person name="Stams A.J.M."/>
            <person name="De Vos W.M."/>
        </authorList>
    </citation>
    <scope>NUCLEOTIDE SEQUENCE [LARGE SCALE GENOMIC DNA]</scope>
    <source>
        <strain evidence="2 3">YI</strain>
    </source>
</reference>
<dbReference type="PANTHER" id="PTHR34180:SF1">
    <property type="entry name" value="BETA-ALANYL-DOPAMINE_CARCININE HYDROLASE"/>
    <property type="match status" value="1"/>
</dbReference>
<keyword evidence="3" id="KW-1185">Reference proteome</keyword>
<dbReference type="GO" id="GO:0016740">
    <property type="term" value="F:transferase activity"/>
    <property type="evidence" value="ECO:0007669"/>
    <property type="project" value="UniProtKB-KW"/>
</dbReference>
<dbReference type="PANTHER" id="PTHR34180">
    <property type="entry name" value="PEPTIDASE C45"/>
    <property type="match status" value="1"/>
</dbReference>
<gene>
    <name evidence="2" type="ORF">CPZ25_007455</name>
</gene>
<feature type="domain" description="Peptidase C45 hydrolase" evidence="1">
    <location>
        <begin position="122"/>
        <end position="350"/>
    </location>
</feature>
<dbReference type="Gene3D" id="1.10.10.2120">
    <property type="match status" value="1"/>
</dbReference>
<dbReference type="RefSeq" id="WP_096920643.1">
    <property type="nucleotide sequence ID" value="NZ_CP029487.1"/>
</dbReference>
<dbReference type="InterPro" id="IPR047801">
    <property type="entry name" value="Peptidase_C45"/>
</dbReference>
<keyword evidence="2" id="KW-0808">Transferase</keyword>
<evidence type="ECO:0000313" key="3">
    <source>
        <dbReference type="Proteomes" id="UP000218387"/>
    </source>
</evidence>
<organism evidence="2 3">
    <name type="scientific">Eubacterium maltosivorans</name>
    <dbReference type="NCBI Taxonomy" id="2041044"/>
    <lineage>
        <taxon>Bacteria</taxon>
        <taxon>Bacillati</taxon>
        <taxon>Bacillota</taxon>
        <taxon>Clostridia</taxon>
        <taxon>Eubacteriales</taxon>
        <taxon>Eubacteriaceae</taxon>
        <taxon>Eubacterium</taxon>
    </lineage>
</organism>
<protein>
    <submittedName>
        <fullName evidence="2">Acyl-CoA--6-aminopenicillanic acid acyl-transferase</fullName>
    </submittedName>
</protein>
<evidence type="ECO:0000313" key="2">
    <source>
        <dbReference type="EMBL" id="QCT71168.1"/>
    </source>
</evidence>
<dbReference type="Gene3D" id="3.60.60.10">
    <property type="entry name" value="Penicillin V Acylase, Chain A"/>
    <property type="match status" value="1"/>
</dbReference>
<name>A0A4P9C6P1_EUBML</name>
<proteinExistence type="predicted"/>
<dbReference type="Proteomes" id="UP000218387">
    <property type="component" value="Chromosome"/>
</dbReference>
<dbReference type="InterPro" id="IPR005079">
    <property type="entry name" value="Peptidase_C45_hydrolase"/>
</dbReference>
<accession>A0A4P9C6P1</accession>
<evidence type="ECO:0000259" key="1">
    <source>
        <dbReference type="Pfam" id="PF03417"/>
    </source>
</evidence>
<dbReference type="EMBL" id="CP029487">
    <property type="protein sequence ID" value="QCT71168.1"/>
    <property type="molecule type" value="Genomic_DNA"/>
</dbReference>